<reference evidence="2" key="1">
    <citation type="journal article" date="2021" name="Genome Biol. Evol.">
        <title>A High-Quality Reference Genome for a Parasitic Bivalve with Doubly Uniparental Inheritance (Bivalvia: Unionida).</title>
        <authorList>
            <person name="Smith C.H."/>
        </authorList>
    </citation>
    <scope>NUCLEOTIDE SEQUENCE</scope>
    <source>
        <strain evidence="2">CHS0354</strain>
    </source>
</reference>
<keyword evidence="3" id="KW-1185">Reference proteome</keyword>
<feature type="domain" description="CBF1-interacting co-repressor CIR N-terminal" evidence="1">
    <location>
        <begin position="13"/>
        <end position="49"/>
    </location>
</feature>
<accession>A0AAE0VID4</accession>
<reference evidence="2" key="3">
    <citation type="submission" date="2023-05" db="EMBL/GenBank/DDBJ databases">
        <authorList>
            <person name="Smith C.H."/>
        </authorList>
    </citation>
    <scope>NUCLEOTIDE SEQUENCE</scope>
    <source>
        <strain evidence="2">CHS0354</strain>
        <tissue evidence="2">Mantle</tissue>
    </source>
</reference>
<organism evidence="2 3">
    <name type="scientific">Potamilus streckersoni</name>
    <dbReference type="NCBI Taxonomy" id="2493646"/>
    <lineage>
        <taxon>Eukaryota</taxon>
        <taxon>Metazoa</taxon>
        <taxon>Spiralia</taxon>
        <taxon>Lophotrochozoa</taxon>
        <taxon>Mollusca</taxon>
        <taxon>Bivalvia</taxon>
        <taxon>Autobranchia</taxon>
        <taxon>Heteroconchia</taxon>
        <taxon>Palaeoheterodonta</taxon>
        <taxon>Unionida</taxon>
        <taxon>Unionoidea</taxon>
        <taxon>Unionidae</taxon>
        <taxon>Ambleminae</taxon>
        <taxon>Lampsilini</taxon>
        <taxon>Potamilus</taxon>
    </lineage>
</organism>
<dbReference type="EMBL" id="JAEAOA010000635">
    <property type="protein sequence ID" value="KAK3578746.1"/>
    <property type="molecule type" value="Genomic_DNA"/>
</dbReference>
<dbReference type="Pfam" id="PF10197">
    <property type="entry name" value="Cir_N"/>
    <property type="match status" value="1"/>
</dbReference>
<dbReference type="InterPro" id="IPR040014">
    <property type="entry name" value="CIR1"/>
</dbReference>
<proteinExistence type="predicted"/>
<name>A0AAE0VID4_9BIVA</name>
<dbReference type="PANTHER" id="PTHR13151:SF2">
    <property type="entry name" value="COREPRESSOR INTERACTING WITH RBPJ 1"/>
    <property type="match status" value="1"/>
</dbReference>
<evidence type="ECO:0000313" key="3">
    <source>
        <dbReference type="Proteomes" id="UP001195483"/>
    </source>
</evidence>
<dbReference type="PANTHER" id="PTHR13151">
    <property type="entry name" value="CBF1 INTERACTING COREPRESSOR CIR"/>
    <property type="match status" value="1"/>
</dbReference>
<sequence length="114" mass="13081">MGKGFNNYMTKKFFHPASKENIKRVWMAEQKAAFNKKKQEDLLAQYQKEQEMYGNRALLGDEKAKLGLSFMYDAPPGMKKEKEWTVSYCTNDTACHKETSAGICITEVRIVISS</sequence>
<dbReference type="AlphaFoldDB" id="A0AAE0VID4"/>
<dbReference type="SMART" id="SM01083">
    <property type="entry name" value="Cir_N"/>
    <property type="match status" value="1"/>
</dbReference>
<dbReference type="GO" id="GO:0005634">
    <property type="term" value="C:nucleus"/>
    <property type="evidence" value="ECO:0007669"/>
    <property type="project" value="TreeGrafter"/>
</dbReference>
<gene>
    <name evidence="2" type="ORF">CHS0354_010128</name>
</gene>
<dbReference type="InterPro" id="IPR019339">
    <property type="entry name" value="CIR_N_dom"/>
</dbReference>
<comment type="caution">
    <text evidence="2">The sequence shown here is derived from an EMBL/GenBank/DDBJ whole genome shotgun (WGS) entry which is preliminary data.</text>
</comment>
<dbReference type="Proteomes" id="UP001195483">
    <property type="component" value="Unassembled WGS sequence"/>
</dbReference>
<evidence type="ECO:0000259" key="1">
    <source>
        <dbReference type="SMART" id="SM01083"/>
    </source>
</evidence>
<evidence type="ECO:0000313" key="2">
    <source>
        <dbReference type="EMBL" id="KAK3578746.1"/>
    </source>
</evidence>
<protein>
    <recommendedName>
        <fullName evidence="1">CBF1-interacting co-repressor CIR N-terminal domain-containing protein</fullName>
    </recommendedName>
</protein>
<dbReference type="GO" id="GO:0003714">
    <property type="term" value="F:transcription corepressor activity"/>
    <property type="evidence" value="ECO:0007669"/>
    <property type="project" value="InterPro"/>
</dbReference>
<reference evidence="2" key="2">
    <citation type="journal article" date="2021" name="Genome Biol. Evol.">
        <title>Developing a high-quality reference genome for a parasitic bivalve with doubly uniparental inheritance (Bivalvia: Unionida).</title>
        <authorList>
            <person name="Smith C.H."/>
        </authorList>
    </citation>
    <scope>NUCLEOTIDE SEQUENCE</scope>
    <source>
        <strain evidence="2">CHS0354</strain>
        <tissue evidence="2">Mantle</tissue>
    </source>
</reference>